<dbReference type="PROSITE" id="PS51163">
    <property type="entry name" value="YRDC"/>
    <property type="match status" value="1"/>
</dbReference>
<reference evidence="16 17" key="1">
    <citation type="journal article" date="2019" name="Gut">
        <title>Antibiotics-induced monodominance of a novel gut bacterial order.</title>
        <authorList>
            <person name="Hildebrand F."/>
            <person name="Moitinho-Silva L."/>
            <person name="Blasche S."/>
            <person name="Jahn M.T."/>
            <person name="Gossmann T.I."/>
            <person name="Heuerta-Cepas J."/>
            <person name="Hercog R."/>
            <person name="Luetge M."/>
            <person name="Bahram M."/>
            <person name="Pryszlak A."/>
            <person name="Alves R.J."/>
            <person name="Waszak S.M."/>
            <person name="Zhu A."/>
            <person name="Ye L."/>
            <person name="Costea P.I."/>
            <person name="Aalvink S."/>
            <person name="Belzer C."/>
            <person name="Forslund S.K."/>
            <person name="Sunagawa S."/>
            <person name="Hentschel U."/>
            <person name="Merten C."/>
            <person name="Patil K.R."/>
            <person name="Benes V."/>
            <person name="Bork P."/>
        </authorList>
    </citation>
    <scope>NUCLEOTIDE SEQUENCE [LARGE SCALE GENOMIC DNA]</scope>
    <source>
        <strain evidence="16 17">HDS1380</strain>
    </source>
</reference>
<name>A0A4Q2K7U7_9FIRM</name>
<comment type="subcellular location">
    <subcellularLocation>
        <location evidence="1 13">Cytoplasm</location>
    </subcellularLocation>
</comment>
<evidence type="ECO:0000256" key="14">
    <source>
        <dbReference type="PIRSR" id="PIRSR004930-1"/>
    </source>
</evidence>
<evidence type="ECO:0000313" key="16">
    <source>
        <dbReference type="EMBL" id="RXZ58131.1"/>
    </source>
</evidence>
<protein>
    <recommendedName>
        <fullName evidence="4 13">Threonylcarbamoyl-AMP synthase</fullName>
        <shortName evidence="13">TC-AMP synthase</shortName>
        <ecNumber evidence="3 13">2.7.7.87</ecNumber>
    </recommendedName>
    <alternativeName>
        <fullName evidence="11 13">L-threonylcarbamoyladenylate synthase</fullName>
    </alternativeName>
</protein>
<dbReference type="InterPro" id="IPR017945">
    <property type="entry name" value="DHBP_synth_RibB-like_a/b_dom"/>
</dbReference>
<dbReference type="GO" id="GO:0000049">
    <property type="term" value="F:tRNA binding"/>
    <property type="evidence" value="ECO:0007669"/>
    <property type="project" value="TreeGrafter"/>
</dbReference>
<organism evidence="16 17">
    <name type="scientific">Candidatus Borkfalkia ceftriaxoniphila</name>
    <dbReference type="NCBI Taxonomy" id="2508949"/>
    <lineage>
        <taxon>Bacteria</taxon>
        <taxon>Bacillati</taxon>
        <taxon>Bacillota</taxon>
        <taxon>Clostridia</taxon>
        <taxon>Christensenellales</taxon>
        <taxon>Christensenellaceae</taxon>
        <taxon>Candidatus Borkfalkia</taxon>
    </lineage>
</organism>
<dbReference type="FunFam" id="3.90.870.10:FF:000009">
    <property type="entry name" value="Threonylcarbamoyl-AMP synthase, putative"/>
    <property type="match status" value="1"/>
</dbReference>
<dbReference type="Gene3D" id="3.90.870.10">
    <property type="entry name" value="DHBP synthase"/>
    <property type="match status" value="1"/>
</dbReference>
<dbReference type="EMBL" id="SDOZ01000003">
    <property type="protein sequence ID" value="RXZ58131.1"/>
    <property type="molecule type" value="Genomic_DNA"/>
</dbReference>
<feature type="binding site" evidence="14">
    <location>
        <position position="192"/>
    </location>
    <ligand>
        <name>ATP</name>
        <dbReference type="ChEBI" id="CHEBI:30616"/>
    </ligand>
</feature>
<dbReference type="Pfam" id="PF01300">
    <property type="entry name" value="Sua5_yciO_yrdC"/>
    <property type="match status" value="1"/>
</dbReference>
<dbReference type="SUPFAM" id="SSF55821">
    <property type="entry name" value="YrdC/RibB"/>
    <property type="match status" value="1"/>
</dbReference>
<keyword evidence="10 13" id="KW-0067">ATP-binding</keyword>
<dbReference type="PIRSF" id="PIRSF004930">
    <property type="entry name" value="Tln_factor_SUA5"/>
    <property type="match status" value="1"/>
</dbReference>
<comment type="similarity">
    <text evidence="2 13">Belongs to the SUA5 family.</text>
</comment>
<keyword evidence="7 13" id="KW-0819">tRNA processing</keyword>
<feature type="binding site" evidence="14">
    <location>
        <position position="32"/>
    </location>
    <ligand>
        <name>L-threonine</name>
        <dbReference type="ChEBI" id="CHEBI:57926"/>
    </ligand>
</feature>
<dbReference type="Proteomes" id="UP000291269">
    <property type="component" value="Unassembled WGS sequence"/>
</dbReference>
<feature type="binding site" evidence="14">
    <location>
        <position position="148"/>
    </location>
    <ligand>
        <name>ATP</name>
        <dbReference type="ChEBI" id="CHEBI:30616"/>
    </ligand>
</feature>
<evidence type="ECO:0000256" key="1">
    <source>
        <dbReference type="ARBA" id="ARBA00004496"/>
    </source>
</evidence>
<evidence type="ECO:0000256" key="8">
    <source>
        <dbReference type="ARBA" id="ARBA00022695"/>
    </source>
</evidence>
<evidence type="ECO:0000256" key="3">
    <source>
        <dbReference type="ARBA" id="ARBA00012584"/>
    </source>
</evidence>
<evidence type="ECO:0000256" key="13">
    <source>
        <dbReference type="PIRNR" id="PIRNR004930"/>
    </source>
</evidence>
<keyword evidence="8 13" id="KW-0548">Nucleotidyltransferase</keyword>
<feature type="binding site" evidence="14">
    <location>
        <position position="114"/>
    </location>
    <ligand>
        <name>ATP</name>
        <dbReference type="ChEBI" id="CHEBI:30616"/>
    </ligand>
</feature>
<feature type="binding site" evidence="14">
    <location>
        <position position="140"/>
    </location>
    <ligand>
        <name>ATP</name>
        <dbReference type="ChEBI" id="CHEBI:30616"/>
    </ligand>
</feature>
<dbReference type="GO" id="GO:0005524">
    <property type="term" value="F:ATP binding"/>
    <property type="evidence" value="ECO:0007669"/>
    <property type="project" value="UniProtKB-UniRule"/>
</dbReference>
<evidence type="ECO:0000256" key="9">
    <source>
        <dbReference type="ARBA" id="ARBA00022741"/>
    </source>
</evidence>
<feature type="binding site" evidence="14">
    <location>
        <position position="118"/>
    </location>
    <ligand>
        <name>ATP</name>
        <dbReference type="ChEBI" id="CHEBI:30616"/>
    </ligand>
</feature>
<evidence type="ECO:0000259" key="15">
    <source>
        <dbReference type="PROSITE" id="PS51163"/>
    </source>
</evidence>
<keyword evidence="6 13" id="KW-0808">Transferase</keyword>
<feature type="binding site" evidence="14">
    <location>
        <position position="229"/>
    </location>
    <ligand>
        <name>ATP</name>
        <dbReference type="ChEBI" id="CHEBI:30616"/>
    </ligand>
</feature>
<proteinExistence type="inferred from homology"/>
<dbReference type="EC" id="2.7.7.87" evidence="3 13"/>
<comment type="caution">
    <text evidence="16">The sequence shown here is derived from an EMBL/GenBank/DDBJ whole genome shotgun (WGS) entry which is preliminary data.</text>
</comment>
<comment type="catalytic activity">
    <reaction evidence="12 13">
        <text>L-threonine + hydrogencarbonate + ATP = L-threonylcarbamoyladenylate + diphosphate + H2O</text>
        <dbReference type="Rhea" id="RHEA:36407"/>
        <dbReference type="ChEBI" id="CHEBI:15377"/>
        <dbReference type="ChEBI" id="CHEBI:17544"/>
        <dbReference type="ChEBI" id="CHEBI:30616"/>
        <dbReference type="ChEBI" id="CHEBI:33019"/>
        <dbReference type="ChEBI" id="CHEBI:57926"/>
        <dbReference type="ChEBI" id="CHEBI:73682"/>
        <dbReference type="EC" id="2.7.7.87"/>
    </reaction>
</comment>
<feature type="binding site" evidence="14">
    <location>
        <position position="64"/>
    </location>
    <ligand>
        <name>L-threonine</name>
        <dbReference type="ChEBI" id="CHEBI:57926"/>
    </ligand>
</feature>
<keyword evidence="9 13" id="KW-0547">Nucleotide-binding</keyword>
<evidence type="ECO:0000256" key="4">
    <source>
        <dbReference type="ARBA" id="ARBA00015492"/>
    </source>
</evidence>
<dbReference type="GO" id="GO:0003725">
    <property type="term" value="F:double-stranded RNA binding"/>
    <property type="evidence" value="ECO:0007669"/>
    <property type="project" value="UniProtKB-UniRule"/>
</dbReference>
<feature type="binding site" evidence="14">
    <location>
        <position position="178"/>
    </location>
    <ligand>
        <name>L-threonine</name>
        <dbReference type="ChEBI" id="CHEBI:57926"/>
    </ligand>
</feature>
<dbReference type="GO" id="GO:0005737">
    <property type="term" value="C:cytoplasm"/>
    <property type="evidence" value="ECO:0007669"/>
    <property type="project" value="UniProtKB-SubCell"/>
</dbReference>
<dbReference type="AlphaFoldDB" id="A0A4Q2K7U7"/>
<dbReference type="GO" id="GO:0006450">
    <property type="term" value="P:regulation of translational fidelity"/>
    <property type="evidence" value="ECO:0007669"/>
    <property type="project" value="TreeGrafter"/>
</dbReference>
<dbReference type="Gene3D" id="3.40.50.11030">
    <property type="entry name" value="Threonylcarbamoyl-AMP synthase, C-terminal domain"/>
    <property type="match status" value="1"/>
</dbReference>
<comment type="function">
    <text evidence="13">Required for the formation of a threonylcarbamoyl group on adenosine at position 37 (t(6)A37) in tRNAs that read codons beginning with adenine.</text>
</comment>
<accession>A0A4Q2K7U7</accession>
<evidence type="ECO:0000256" key="12">
    <source>
        <dbReference type="ARBA" id="ARBA00048366"/>
    </source>
</evidence>
<dbReference type="GO" id="GO:0008033">
    <property type="term" value="P:tRNA processing"/>
    <property type="evidence" value="ECO:0007669"/>
    <property type="project" value="UniProtKB-KW"/>
</dbReference>
<dbReference type="RefSeq" id="WP_129226319.1">
    <property type="nucleotide sequence ID" value="NZ_SDOZ01000003.1"/>
</dbReference>
<dbReference type="InterPro" id="IPR005145">
    <property type="entry name" value="Sua5_C"/>
</dbReference>
<dbReference type="OrthoDB" id="9814580at2"/>
<gene>
    <name evidence="16" type="ORF">ESZ91_08700</name>
</gene>
<dbReference type="GO" id="GO:0061710">
    <property type="term" value="F:L-threonylcarbamoyladenylate synthase"/>
    <property type="evidence" value="ECO:0007669"/>
    <property type="project" value="UniProtKB-EC"/>
</dbReference>
<dbReference type="PANTHER" id="PTHR17490">
    <property type="entry name" value="SUA5"/>
    <property type="match status" value="1"/>
</dbReference>
<feature type="binding site" evidence="14">
    <location>
        <position position="138"/>
    </location>
    <ligand>
        <name>L-threonine</name>
        <dbReference type="ChEBI" id="CHEBI:57926"/>
    </ligand>
</feature>
<dbReference type="InterPro" id="IPR038385">
    <property type="entry name" value="Sua5/YwlC_C"/>
</dbReference>
<keyword evidence="17" id="KW-1185">Reference proteome</keyword>
<evidence type="ECO:0000256" key="6">
    <source>
        <dbReference type="ARBA" id="ARBA00022679"/>
    </source>
</evidence>
<evidence type="ECO:0000313" key="17">
    <source>
        <dbReference type="Proteomes" id="UP000291269"/>
    </source>
</evidence>
<evidence type="ECO:0000256" key="10">
    <source>
        <dbReference type="ARBA" id="ARBA00022840"/>
    </source>
</evidence>
<dbReference type="NCBIfam" id="TIGR00057">
    <property type="entry name" value="L-threonylcarbamoyladenylate synthase"/>
    <property type="match status" value="1"/>
</dbReference>
<feature type="domain" description="YrdC-like" evidence="15">
    <location>
        <begin position="10"/>
        <end position="196"/>
    </location>
</feature>
<dbReference type="Pfam" id="PF03481">
    <property type="entry name" value="Sua5_C"/>
    <property type="match status" value="1"/>
</dbReference>
<feature type="binding site" evidence="14">
    <location>
        <position position="55"/>
    </location>
    <ligand>
        <name>ATP</name>
        <dbReference type="ChEBI" id="CHEBI:30616"/>
    </ligand>
</feature>
<evidence type="ECO:0000256" key="5">
    <source>
        <dbReference type="ARBA" id="ARBA00022490"/>
    </source>
</evidence>
<feature type="binding site" evidence="14">
    <location>
        <position position="59"/>
    </location>
    <ligand>
        <name>ATP</name>
        <dbReference type="ChEBI" id="CHEBI:30616"/>
    </ligand>
</feature>
<evidence type="ECO:0000256" key="2">
    <source>
        <dbReference type="ARBA" id="ARBA00007663"/>
    </source>
</evidence>
<dbReference type="InterPro" id="IPR010923">
    <property type="entry name" value="T(6)A37_SUA5"/>
</dbReference>
<dbReference type="InterPro" id="IPR050156">
    <property type="entry name" value="TC-AMP_synthase_SUA5"/>
</dbReference>
<evidence type="ECO:0000256" key="11">
    <source>
        <dbReference type="ARBA" id="ARBA00029774"/>
    </source>
</evidence>
<dbReference type="InterPro" id="IPR006070">
    <property type="entry name" value="Sua5-like_dom"/>
</dbReference>
<evidence type="ECO:0000256" key="7">
    <source>
        <dbReference type="ARBA" id="ARBA00022694"/>
    </source>
</evidence>
<keyword evidence="5 13" id="KW-0963">Cytoplasm</keyword>
<dbReference type="PANTHER" id="PTHR17490:SF16">
    <property type="entry name" value="THREONYLCARBAMOYL-AMP SYNTHASE"/>
    <property type="match status" value="1"/>
</dbReference>
<sequence>MQTLLKKITPQSLKEAKEILLSGGAVAFPTETVYGLGADARSDDAVEQIFRIKGRPSDNPLIVHVHSDYDLSVLVKNVKPYVQALREAFLPGPLTLVYESRGTVSPKVSCGLETLAVRVPSHAGAQELLRYVDMPIAAPSANISKHVSPVTAEHVYADLAGKVPLILDGGQCSGGIESTVCDVTGDIPVVLRSGLISQEMIESVVGCCETYTLRAGEAARSPGMKYKHYSPRCRTKLFPSEALADAENCFREIVESGETCYILCENAVCERFPSDRVLDLGKNEFEMAANLYDLLRRGEREADVIVAIEPAKKDGVMAGVLNRLRKACAE</sequence>